<accession>A0A3N2D2K9</accession>
<dbReference type="Pfam" id="PF18029">
    <property type="entry name" value="Glyoxalase_6"/>
    <property type="match status" value="1"/>
</dbReference>
<dbReference type="PROSITE" id="PS51819">
    <property type="entry name" value="VOC"/>
    <property type="match status" value="1"/>
</dbReference>
<dbReference type="AlphaFoldDB" id="A0A3N2D2K9"/>
<gene>
    <name evidence="2" type="ORF">EDD28_3435</name>
</gene>
<dbReference type="EMBL" id="RKHQ01000002">
    <property type="protein sequence ID" value="ROR94006.1"/>
    <property type="molecule type" value="Genomic_DNA"/>
</dbReference>
<dbReference type="SUPFAM" id="SSF54593">
    <property type="entry name" value="Glyoxalase/Bleomycin resistance protein/Dihydroxybiphenyl dioxygenase"/>
    <property type="match status" value="1"/>
</dbReference>
<dbReference type="InterPro" id="IPR041581">
    <property type="entry name" value="Glyoxalase_6"/>
</dbReference>
<dbReference type="Proteomes" id="UP000275356">
    <property type="component" value="Unassembled WGS sequence"/>
</dbReference>
<protein>
    <submittedName>
        <fullName evidence="2">Putative glyoxalase superfamily protein PhnB</fullName>
    </submittedName>
</protein>
<dbReference type="PANTHER" id="PTHR36503">
    <property type="entry name" value="BLR2520 PROTEIN"/>
    <property type="match status" value="1"/>
</dbReference>
<sequence>MVSSGRETPEGVRIRSVEVILYVADQARSARFYREVLGREPVLDVPGMTEFALGGGTKLGLMPDDGIAALLGPRLPHPSDGTGIPRCELYLVVADARAAHAGAVAAGALAVSEVAARSWGDEAGYVADPDGHVVAFAQEPPTVPIPG</sequence>
<dbReference type="Gene3D" id="3.30.720.120">
    <property type="match status" value="1"/>
</dbReference>
<keyword evidence="3" id="KW-1185">Reference proteome</keyword>
<dbReference type="Gene3D" id="3.30.720.110">
    <property type="match status" value="1"/>
</dbReference>
<reference evidence="2 3" key="1">
    <citation type="submission" date="2018-11" db="EMBL/GenBank/DDBJ databases">
        <title>Sequencing the genomes of 1000 actinobacteria strains.</title>
        <authorList>
            <person name="Klenk H.-P."/>
        </authorList>
    </citation>
    <scope>NUCLEOTIDE SEQUENCE [LARGE SCALE GENOMIC DNA]</scope>
    <source>
        <strain evidence="2 3">DSM 13521</strain>
    </source>
</reference>
<feature type="domain" description="VOC" evidence="1">
    <location>
        <begin position="13"/>
        <end position="139"/>
    </location>
</feature>
<comment type="caution">
    <text evidence="2">The sequence shown here is derived from an EMBL/GenBank/DDBJ whole genome shotgun (WGS) entry which is preliminary data.</text>
</comment>
<dbReference type="InterPro" id="IPR029068">
    <property type="entry name" value="Glyas_Bleomycin-R_OHBP_Dase"/>
</dbReference>
<evidence type="ECO:0000313" key="2">
    <source>
        <dbReference type="EMBL" id="ROR94006.1"/>
    </source>
</evidence>
<name>A0A3N2D2K9_9MICO</name>
<dbReference type="PANTHER" id="PTHR36503:SF1">
    <property type="entry name" value="BLR2520 PROTEIN"/>
    <property type="match status" value="1"/>
</dbReference>
<dbReference type="InterPro" id="IPR037523">
    <property type="entry name" value="VOC_core"/>
</dbReference>
<organism evidence="2 3">
    <name type="scientific">Salana multivorans</name>
    <dbReference type="NCBI Taxonomy" id="120377"/>
    <lineage>
        <taxon>Bacteria</taxon>
        <taxon>Bacillati</taxon>
        <taxon>Actinomycetota</taxon>
        <taxon>Actinomycetes</taxon>
        <taxon>Micrococcales</taxon>
        <taxon>Beutenbergiaceae</taxon>
        <taxon>Salana</taxon>
    </lineage>
</organism>
<evidence type="ECO:0000259" key="1">
    <source>
        <dbReference type="PROSITE" id="PS51819"/>
    </source>
</evidence>
<evidence type="ECO:0000313" key="3">
    <source>
        <dbReference type="Proteomes" id="UP000275356"/>
    </source>
</evidence>
<proteinExistence type="predicted"/>